<comment type="similarity">
    <text evidence="1">Belongs to the LDH2/MDH2 oxidoreductase family.</text>
</comment>
<dbReference type="Gene3D" id="1.10.1530.10">
    <property type="match status" value="1"/>
</dbReference>
<dbReference type="STRING" id="1247936.BN2475_150035"/>
<organism evidence="3 4">
    <name type="scientific">Paraburkholderia ribeironis</name>
    <dbReference type="NCBI Taxonomy" id="1247936"/>
    <lineage>
        <taxon>Bacteria</taxon>
        <taxon>Pseudomonadati</taxon>
        <taxon>Pseudomonadota</taxon>
        <taxon>Betaproteobacteria</taxon>
        <taxon>Burkholderiales</taxon>
        <taxon>Burkholderiaceae</taxon>
        <taxon>Paraburkholderia</taxon>
    </lineage>
</organism>
<sequence length="339" mass="36278">MTNSSSSVLLSLDEAYELSHAVLLKNGMNARHAAAVARSVVAGQRDECHSHGMYRLLVCVKGLRSGKVDGNAEPVVVDVSPALTRVDARAGFSQVAFDVGTEHLVRKARDVGIAALAINNCFHFSALWQEVEALAGLGVAAMAMTPSHSCVAPAGGSRPLFGTNPFAFAWPRPGDFPFVFDFATSVVARGDIELARRKDEKIPFGWAIDNEGLPTDDPGRAFEGAMLPFGSYKGSALSVMIELLAGPLLGDLMSFESVLVDAGAAITPYHGELLIAFGPDRFAGADGAKTNLQRAEHLFDAIVDQGARLPSQRRFEARAKTSREGVRIDRVLFDEIRAL</sequence>
<dbReference type="InterPro" id="IPR036111">
    <property type="entry name" value="Mal/L-sulfo/L-lacto_DH-like_sf"/>
</dbReference>
<keyword evidence="2 3" id="KW-0560">Oxidoreductase</keyword>
<dbReference type="AlphaFoldDB" id="A0A1N7RT86"/>
<protein>
    <submittedName>
        <fullName evidence="3">Putative enzyme</fullName>
        <ecNumber evidence="3">1.1.1.-</ecNumber>
    </submittedName>
</protein>
<evidence type="ECO:0000256" key="2">
    <source>
        <dbReference type="ARBA" id="ARBA00023002"/>
    </source>
</evidence>
<dbReference type="PANTHER" id="PTHR11091:SF0">
    <property type="entry name" value="MALATE DEHYDROGENASE"/>
    <property type="match status" value="1"/>
</dbReference>
<dbReference type="EMBL" id="CYGX02000015">
    <property type="protein sequence ID" value="SIT38328.1"/>
    <property type="molecule type" value="Genomic_DNA"/>
</dbReference>
<dbReference type="PANTHER" id="PTHR11091">
    <property type="entry name" value="OXIDOREDUCTASE-RELATED"/>
    <property type="match status" value="1"/>
</dbReference>
<dbReference type="InterPro" id="IPR043143">
    <property type="entry name" value="Mal/L-sulf/L-lact_DH-like_NADP"/>
</dbReference>
<dbReference type="SUPFAM" id="SSF89733">
    <property type="entry name" value="L-sulfolactate dehydrogenase-like"/>
    <property type="match status" value="1"/>
</dbReference>
<dbReference type="Pfam" id="PF02615">
    <property type="entry name" value="Ldh_2"/>
    <property type="match status" value="1"/>
</dbReference>
<dbReference type="InterPro" id="IPR043144">
    <property type="entry name" value="Mal/L-sulf/L-lact_DH-like_ah"/>
</dbReference>
<dbReference type="EC" id="1.1.1.-" evidence="3"/>
<dbReference type="RefSeq" id="WP_094778982.1">
    <property type="nucleotide sequence ID" value="NZ_CYGX02000015.1"/>
</dbReference>
<dbReference type="InterPro" id="IPR003767">
    <property type="entry name" value="Malate/L-lactate_DH-like"/>
</dbReference>
<dbReference type="GO" id="GO:0016491">
    <property type="term" value="F:oxidoreductase activity"/>
    <property type="evidence" value="ECO:0007669"/>
    <property type="project" value="UniProtKB-KW"/>
</dbReference>
<dbReference type="Gene3D" id="3.30.1370.60">
    <property type="entry name" value="Hypothetical oxidoreductase yiak, domain 2"/>
    <property type="match status" value="1"/>
</dbReference>
<reference evidence="3 4" key="1">
    <citation type="submission" date="2016-12" db="EMBL/GenBank/DDBJ databases">
        <authorList>
            <person name="Song W.-J."/>
            <person name="Kurnit D.M."/>
        </authorList>
    </citation>
    <scope>NUCLEOTIDE SEQUENCE [LARGE SCALE GENOMIC DNA]</scope>
    <source>
        <strain evidence="3 4">STM7296</strain>
    </source>
</reference>
<accession>A0A1N7RT86</accession>
<evidence type="ECO:0000313" key="4">
    <source>
        <dbReference type="Proteomes" id="UP000187012"/>
    </source>
</evidence>
<evidence type="ECO:0000313" key="3">
    <source>
        <dbReference type="EMBL" id="SIT38328.1"/>
    </source>
</evidence>
<name>A0A1N7RT86_9BURK</name>
<proteinExistence type="inferred from homology"/>
<dbReference type="Proteomes" id="UP000187012">
    <property type="component" value="Unassembled WGS sequence"/>
</dbReference>
<evidence type="ECO:0000256" key="1">
    <source>
        <dbReference type="ARBA" id="ARBA00006056"/>
    </source>
</evidence>
<gene>
    <name evidence="3" type="ORF">BN2475_150035</name>
</gene>
<dbReference type="OrthoDB" id="924592at2"/>
<keyword evidence="4" id="KW-1185">Reference proteome</keyword>